<evidence type="ECO:0000256" key="2">
    <source>
        <dbReference type="ARBA" id="ARBA00022692"/>
    </source>
</evidence>
<dbReference type="RefSeq" id="WP_135113858.1">
    <property type="nucleotide sequence ID" value="NZ_JADGLL010000008.1"/>
</dbReference>
<feature type="region of interest" description="Disordered" evidence="5">
    <location>
        <begin position="1"/>
        <end position="84"/>
    </location>
</feature>
<keyword evidence="2 6" id="KW-0812">Transmembrane</keyword>
<comment type="caution">
    <text evidence="7">The sequence shown here is derived from an EMBL/GenBank/DDBJ whole genome shotgun (WGS) entry which is preliminary data.</text>
</comment>
<organism evidence="7 8">
    <name type="scientific">Microbacterium paludicola</name>
    <dbReference type="NCBI Taxonomy" id="300019"/>
    <lineage>
        <taxon>Bacteria</taxon>
        <taxon>Bacillati</taxon>
        <taxon>Actinomycetota</taxon>
        <taxon>Actinomycetes</taxon>
        <taxon>Micrococcales</taxon>
        <taxon>Microbacteriaceae</taxon>
        <taxon>Microbacterium</taxon>
    </lineage>
</organism>
<keyword evidence="3 6" id="KW-1133">Transmembrane helix</keyword>
<evidence type="ECO:0000256" key="1">
    <source>
        <dbReference type="ARBA" id="ARBA00004141"/>
    </source>
</evidence>
<comment type="subcellular location">
    <subcellularLocation>
        <location evidence="1">Membrane</location>
        <topology evidence="1">Multi-pass membrane protein</topology>
    </subcellularLocation>
</comment>
<reference evidence="7 8" key="1">
    <citation type="submission" date="2019-03" db="EMBL/GenBank/DDBJ databases">
        <title>Diversity of the mouse oral microbiome.</title>
        <authorList>
            <person name="Joseph S."/>
            <person name="Aduse-Opoku J."/>
            <person name="Curtis M."/>
            <person name="Wade W."/>
            <person name="Hashim A."/>
        </authorList>
    </citation>
    <scope>NUCLEOTIDE SEQUENCE [LARGE SCALE GENOMIC DNA]</scope>
    <source>
        <strain evidence="7 8">P1012</strain>
    </source>
</reference>
<feature type="compositionally biased region" description="Low complexity" evidence="5">
    <location>
        <begin position="26"/>
        <end position="46"/>
    </location>
</feature>
<protein>
    <submittedName>
        <fullName evidence="7">DUF4870 domain-containing protein</fullName>
    </submittedName>
</protein>
<feature type="compositionally biased region" description="Pro residues" evidence="5">
    <location>
        <begin position="1"/>
        <end position="18"/>
    </location>
</feature>
<feature type="non-terminal residue" evidence="7">
    <location>
        <position position="1"/>
    </location>
</feature>
<dbReference type="AlphaFoldDB" id="A0A4Y9FXC8"/>
<dbReference type="EMBL" id="SPQB01000008">
    <property type="protein sequence ID" value="TFU33536.1"/>
    <property type="molecule type" value="Genomic_DNA"/>
</dbReference>
<dbReference type="Pfam" id="PF09685">
    <property type="entry name" value="MamF_MmsF"/>
    <property type="match status" value="1"/>
</dbReference>
<evidence type="ECO:0000256" key="3">
    <source>
        <dbReference type="ARBA" id="ARBA00022989"/>
    </source>
</evidence>
<feature type="transmembrane region" description="Helical" evidence="6">
    <location>
        <begin position="106"/>
        <end position="125"/>
    </location>
</feature>
<dbReference type="InterPro" id="IPR019109">
    <property type="entry name" value="MamF_MmsF"/>
</dbReference>
<proteinExistence type="predicted"/>
<sequence length="208" mass="22213">PPSAPEPPAEPVAPPAPEQPSFGEQPAAAAPATDQPYGQQPPAGQPSTEQPWNQPAPGQQPYGAPGYGQPAGQPGYPQPGYGQPAGQPYGAPAYGYGQQVQSNITLNLWLSVFFSWVPALIFYFMEKDKVAPNYQRANAKNLNYQLIVVIAYAAVGVLTVVTFGFASILYFLLPIAQLIIGIIHAVNVPPQLQAGQEGKFYLAPDWVK</sequence>
<gene>
    <name evidence="7" type="ORF">E4U02_05675</name>
</gene>
<accession>A0A4Y9FXC8</accession>
<dbReference type="Proteomes" id="UP000298358">
    <property type="component" value="Unassembled WGS sequence"/>
</dbReference>
<dbReference type="OrthoDB" id="4953767at2"/>
<keyword evidence="4 6" id="KW-0472">Membrane</keyword>
<feature type="transmembrane region" description="Helical" evidence="6">
    <location>
        <begin position="146"/>
        <end position="173"/>
    </location>
</feature>
<evidence type="ECO:0000256" key="4">
    <source>
        <dbReference type="ARBA" id="ARBA00023136"/>
    </source>
</evidence>
<evidence type="ECO:0000256" key="6">
    <source>
        <dbReference type="SAM" id="Phobius"/>
    </source>
</evidence>
<name>A0A4Y9FXC8_9MICO</name>
<evidence type="ECO:0000313" key="8">
    <source>
        <dbReference type="Proteomes" id="UP000298358"/>
    </source>
</evidence>
<evidence type="ECO:0000256" key="5">
    <source>
        <dbReference type="SAM" id="MobiDB-lite"/>
    </source>
</evidence>
<keyword evidence="8" id="KW-1185">Reference proteome</keyword>
<evidence type="ECO:0000313" key="7">
    <source>
        <dbReference type="EMBL" id="TFU33536.1"/>
    </source>
</evidence>
<feature type="compositionally biased region" description="Low complexity" evidence="5">
    <location>
        <begin position="55"/>
        <end position="84"/>
    </location>
</feature>